<dbReference type="AlphaFoldDB" id="A0A9D2ZP83"/>
<accession>A0A9D2ZP83</accession>
<gene>
    <name evidence="5" type="ORF">H9906_08935</name>
</gene>
<comment type="cofactor">
    <cofactor evidence="1">
        <name>Mg(2+)</name>
        <dbReference type="ChEBI" id="CHEBI:18420"/>
    </cofactor>
</comment>
<dbReference type="GO" id="GO:0046872">
    <property type="term" value="F:metal ion binding"/>
    <property type="evidence" value="ECO:0007669"/>
    <property type="project" value="UniProtKB-KW"/>
</dbReference>
<dbReference type="InterPro" id="IPR036412">
    <property type="entry name" value="HAD-like_sf"/>
</dbReference>
<protein>
    <submittedName>
        <fullName evidence="5">HAD family phosphatase</fullName>
    </submittedName>
</protein>
<dbReference type="PANTHER" id="PTHR46193:SF10">
    <property type="entry name" value="6-PHOSPHOGLUCONATE PHOSPHATASE"/>
    <property type="match status" value="1"/>
</dbReference>
<comment type="caution">
    <text evidence="5">The sequence shown here is derived from an EMBL/GenBank/DDBJ whole genome shotgun (WGS) entry which is preliminary data.</text>
</comment>
<dbReference type="PANTHER" id="PTHR46193">
    <property type="entry name" value="6-PHOSPHOGLUCONATE PHOSPHATASE"/>
    <property type="match status" value="1"/>
</dbReference>
<keyword evidence="4" id="KW-0460">Magnesium</keyword>
<dbReference type="InterPro" id="IPR023198">
    <property type="entry name" value="PGP-like_dom2"/>
</dbReference>
<dbReference type="InterPro" id="IPR023214">
    <property type="entry name" value="HAD_sf"/>
</dbReference>
<evidence type="ECO:0000313" key="6">
    <source>
        <dbReference type="Proteomes" id="UP000823889"/>
    </source>
</evidence>
<evidence type="ECO:0000256" key="2">
    <source>
        <dbReference type="ARBA" id="ARBA00006171"/>
    </source>
</evidence>
<dbReference type="Gene3D" id="3.40.50.1000">
    <property type="entry name" value="HAD superfamily/HAD-like"/>
    <property type="match status" value="1"/>
</dbReference>
<sequence>MASLCFDAVLFDCDGVLVDSEPLRLHVLRDMLAELGWHLSPERCKALFLGRATADDLRLIEARTGKKPSQDWIDAFQLRRNQALRQHLVAVPSITSALQWLRAQGIPIACASAGEKDKIELQLRQCMLIDYFDGHLHSGVDLPRNKPHPDVYLAAAQGLGVDPKRCAIIEDSAIGIRAAVASGATVFAYCPHYEAETAIANGAQAVFHHMQQLPDTLLQYCRLQSTA</sequence>
<dbReference type="GO" id="GO:0003824">
    <property type="term" value="F:catalytic activity"/>
    <property type="evidence" value="ECO:0007669"/>
    <property type="project" value="UniProtKB-ARBA"/>
</dbReference>
<reference evidence="5" key="2">
    <citation type="submission" date="2021-04" db="EMBL/GenBank/DDBJ databases">
        <authorList>
            <person name="Gilroy R."/>
        </authorList>
    </citation>
    <scope>NUCLEOTIDE SEQUENCE</scope>
    <source>
        <strain evidence="5">9264</strain>
    </source>
</reference>
<dbReference type="NCBIfam" id="TIGR01509">
    <property type="entry name" value="HAD-SF-IA-v3"/>
    <property type="match status" value="1"/>
</dbReference>
<proteinExistence type="inferred from homology"/>
<keyword evidence="3" id="KW-0479">Metal-binding</keyword>
<dbReference type="SFLD" id="SFLDG01135">
    <property type="entry name" value="C1.5.6:_HAD__Beta-PGM__Phospha"/>
    <property type="match status" value="1"/>
</dbReference>
<dbReference type="InterPro" id="IPR006439">
    <property type="entry name" value="HAD-SF_hydro_IA"/>
</dbReference>
<dbReference type="EMBL" id="DWUQ01000185">
    <property type="protein sequence ID" value="HJD45131.1"/>
    <property type="molecule type" value="Genomic_DNA"/>
</dbReference>
<organism evidence="5 6">
    <name type="scientific">Candidatus Paenalcaligenes intestinipullorum</name>
    <dbReference type="NCBI Taxonomy" id="2838718"/>
    <lineage>
        <taxon>Bacteria</taxon>
        <taxon>Pseudomonadati</taxon>
        <taxon>Pseudomonadota</taxon>
        <taxon>Betaproteobacteria</taxon>
        <taxon>Burkholderiales</taxon>
        <taxon>Alcaligenaceae</taxon>
        <taxon>Paenalcaligenes</taxon>
    </lineage>
</organism>
<dbReference type="Pfam" id="PF00702">
    <property type="entry name" value="Hydrolase"/>
    <property type="match status" value="1"/>
</dbReference>
<dbReference type="SFLD" id="SFLDG01129">
    <property type="entry name" value="C1.5:_HAD__Beta-PGM__Phosphata"/>
    <property type="match status" value="1"/>
</dbReference>
<comment type="similarity">
    <text evidence="2">Belongs to the HAD-like hydrolase superfamily. CbbY/CbbZ/Gph/YieH family.</text>
</comment>
<dbReference type="SUPFAM" id="SSF56784">
    <property type="entry name" value="HAD-like"/>
    <property type="match status" value="1"/>
</dbReference>
<evidence type="ECO:0000256" key="1">
    <source>
        <dbReference type="ARBA" id="ARBA00001946"/>
    </source>
</evidence>
<dbReference type="Gene3D" id="1.10.150.240">
    <property type="entry name" value="Putative phosphatase, domain 2"/>
    <property type="match status" value="1"/>
</dbReference>
<dbReference type="InterPro" id="IPR051600">
    <property type="entry name" value="Beta-PGM-like"/>
</dbReference>
<dbReference type="SFLD" id="SFLDS00003">
    <property type="entry name" value="Haloacid_Dehalogenase"/>
    <property type="match status" value="1"/>
</dbReference>
<reference evidence="5" key="1">
    <citation type="journal article" date="2021" name="PeerJ">
        <title>Extensive microbial diversity within the chicken gut microbiome revealed by metagenomics and culture.</title>
        <authorList>
            <person name="Gilroy R."/>
            <person name="Ravi A."/>
            <person name="Getino M."/>
            <person name="Pursley I."/>
            <person name="Horton D.L."/>
            <person name="Alikhan N.F."/>
            <person name="Baker D."/>
            <person name="Gharbi K."/>
            <person name="Hall N."/>
            <person name="Watson M."/>
            <person name="Adriaenssens E.M."/>
            <person name="Foster-Nyarko E."/>
            <person name="Jarju S."/>
            <person name="Secka A."/>
            <person name="Antonio M."/>
            <person name="Oren A."/>
            <person name="Chaudhuri R.R."/>
            <person name="La Ragione R."/>
            <person name="Hildebrand F."/>
            <person name="Pallen M.J."/>
        </authorList>
    </citation>
    <scope>NUCLEOTIDE SEQUENCE</scope>
    <source>
        <strain evidence="5">9264</strain>
    </source>
</reference>
<dbReference type="Proteomes" id="UP000823889">
    <property type="component" value="Unassembled WGS sequence"/>
</dbReference>
<evidence type="ECO:0000313" key="5">
    <source>
        <dbReference type="EMBL" id="HJD45131.1"/>
    </source>
</evidence>
<name>A0A9D2ZP83_9BURK</name>
<evidence type="ECO:0000256" key="3">
    <source>
        <dbReference type="ARBA" id="ARBA00022723"/>
    </source>
</evidence>
<evidence type="ECO:0000256" key="4">
    <source>
        <dbReference type="ARBA" id="ARBA00022842"/>
    </source>
</evidence>